<reference evidence="1" key="1">
    <citation type="submission" date="2021-02" db="EMBL/GenBank/DDBJ databases">
        <authorList>
            <person name="Dougan E. K."/>
            <person name="Rhodes N."/>
            <person name="Thang M."/>
            <person name="Chan C."/>
        </authorList>
    </citation>
    <scope>NUCLEOTIDE SEQUENCE</scope>
</reference>
<keyword evidence="2" id="KW-1185">Reference proteome</keyword>
<organism evidence="1 2">
    <name type="scientific">Symbiodinium necroappetens</name>
    <dbReference type="NCBI Taxonomy" id="1628268"/>
    <lineage>
        <taxon>Eukaryota</taxon>
        <taxon>Sar</taxon>
        <taxon>Alveolata</taxon>
        <taxon>Dinophyceae</taxon>
        <taxon>Suessiales</taxon>
        <taxon>Symbiodiniaceae</taxon>
        <taxon>Symbiodinium</taxon>
    </lineage>
</organism>
<dbReference type="OrthoDB" id="10421903at2759"/>
<gene>
    <name evidence="1" type="ORF">SNEC2469_LOCUS29821</name>
</gene>
<sequence length="274" mass="29078">MATLSAITNLLGSRSAVTLNTAIKDGHFSAPAIPLQILLVTVNNGSDKGHKYLRCCCLSLLRGSQLRKADCGDCASEPSGANMVRPSDRFEAFLLSMHPWRRGPGDALQAMAETLKLPSAQVSKVQPKEGLWKEVDAKLANEASDEAYDVAMAALAKAQQVPAVSSIATVRLMSSGSNAHVLLANLPLFVVIFRLWQWPALSWLFTSDLQAGETCSSKHLKAAFLSPGDSAMARTEEGVLAPAPSRREGLAGLATSLALPLAGFSAPVRAEDLQ</sequence>
<feature type="non-terminal residue" evidence="1">
    <location>
        <position position="1"/>
    </location>
</feature>
<accession>A0A813B6S1</accession>
<dbReference type="EMBL" id="CAJNJA010068019">
    <property type="protein sequence ID" value="CAE7893651.1"/>
    <property type="molecule type" value="Genomic_DNA"/>
</dbReference>
<dbReference type="AlphaFoldDB" id="A0A813B6S1"/>
<protein>
    <submittedName>
        <fullName evidence="1">Uncharacterized protein</fullName>
    </submittedName>
</protein>
<evidence type="ECO:0000313" key="2">
    <source>
        <dbReference type="Proteomes" id="UP000601435"/>
    </source>
</evidence>
<evidence type="ECO:0000313" key="1">
    <source>
        <dbReference type="EMBL" id="CAE7893651.1"/>
    </source>
</evidence>
<proteinExistence type="predicted"/>
<comment type="caution">
    <text evidence="1">The sequence shown here is derived from an EMBL/GenBank/DDBJ whole genome shotgun (WGS) entry which is preliminary data.</text>
</comment>
<name>A0A813B6S1_9DINO</name>
<dbReference type="Proteomes" id="UP000601435">
    <property type="component" value="Unassembled WGS sequence"/>
</dbReference>